<evidence type="ECO:0000313" key="2">
    <source>
        <dbReference type="EMBL" id="GMS94554.1"/>
    </source>
</evidence>
<dbReference type="AlphaFoldDB" id="A0AAV5TKJ2"/>
<keyword evidence="1" id="KW-1133">Transmembrane helix</keyword>
<feature type="transmembrane region" description="Helical" evidence="1">
    <location>
        <begin position="128"/>
        <end position="153"/>
    </location>
</feature>
<feature type="transmembrane region" description="Helical" evidence="1">
    <location>
        <begin position="96"/>
        <end position="116"/>
    </location>
</feature>
<protein>
    <recommendedName>
        <fullName evidence="4">G protein-coupled receptor</fullName>
    </recommendedName>
</protein>
<dbReference type="Gene3D" id="1.20.1070.10">
    <property type="entry name" value="Rhodopsin 7-helix transmembrane proteins"/>
    <property type="match status" value="1"/>
</dbReference>
<evidence type="ECO:0008006" key="4">
    <source>
        <dbReference type="Google" id="ProtNLM"/>
    </source>
</evidence>
<sequence length="183" mass="20672">IALVLCLGISDESRTMDLLKIEFHRKFDNASYTGWIVFAYKKNNSLNIPAVFLVIFFNLLEFAFIFASSSLIFVTYNYVSIAFALSPFTKGIHSRLLATVSVQTLITIICITIPSICNMTLPIFDFSFPFLADITGFLGALSPNLQPLFIILLTKSYRRGFLTVFSRNRRKDNIQSPFLVTVS</sequence>
<gene>
    <name evidence="2" type="ORF">PENTCL1PPCAC_16729</name>
</gene>
<dbReference type="Pfam" id="PF10326">
    <property type="entry name" value="7TM_GPCR_Str"/>
    <property type="match status" value="1"/>
</dbReference>
<keyword evidence="1" id="KW-0812">Transmembrane</keyword>
<keyword evidence="3" id="KW-1185">Reference proteome</keyword>
<feature type="non-terminal residue" evidence="2">
    <location>
        <position position="183"/>
    </location>
</feature>
<dbReference type="InterPro" id="IPR019428">
    <property type="entry name" value="7TM_GPCR_serpentine_rcpt_Str"/>
</dbReference>
<dbReference type="PANTHER" id="PTHR45907">
    <property type="entry name" value="SERPENTINE RECEPTOR, CLASS J"/>
    <property type="match status" value="1"/>
</dbReference>
<comment type="caution">
    <text evidence="2">The sequence shown here is derived from an EMBL/GenBank/DDBJ whole genome shotgun (WGS) entry which is preliminary data.</text>
</comment>
<feature type="non-terminal residue" evidence="2">
    <location>
        <position position="1"/>
    </location>
</feature>
<reference evidence="2" key="1">
    <citation type="submission" date="2023-10" db="EMBL/GenBank/DDBJ databases">
        <title>Genome assembly of Pristionchus species.</title>
        <authorList>
            <person name="Yoshida K."/>
            <person name="Sommer R.J."/>
        </authorList>
    </citation>
    <scope>NUCLEOTIDE SEQUENCE</scope>
    <source>
        <strain evidence="2">RS0144</strain>
    </source>
</reference>
<evidence type="ECO:0000313" key="3">
    <source>
        <dbReference type="Proteomes" id="UP001432027"/>
    </source>
</evidence>
<evidence type="ECO:0000256" key="1">
    <source>
        <dbReference type="SAM" id="Phobius"/>
    </source>
</evidence>
<dbReference type="SUPFAM" id="SSF81321">
    <property type="entry name" value="Family A G protein-coupled receptor-like"/>
    <property type="match status" value="1"/>
</dbReference>
<dbReference type="InterPro" id="IPR019423">
    <property type="entry name" value="7TM_GPCR_serpentine_rcpt_Srj"/>
</dbReference>
<name>A0AAV5TKJ2_9BILA</name>
<dbReference type="EMBL" id="BTSX01000004">
    <property type="protein sequence ID" value="GMS94554.1"/>
    <property type="molecule type" value="Genomic_DNA"/>
</dbReference>
<accession>A0AAV5TKJ2</accession>
<organism evidence="2 3">
    <name type="scientific">Pristionchus entomophagus</name>
    <dbReference type="NCBI Taxonomy" id="358040"/>
    <lineage>
        <taxon>Eukaryota</taxon>
        <taxon>Metazoa</taxon>
        <taxon>Ecdysozoa</taxon>
        <taxon>Nematoda</taxon>
        <taxon>Chromadorea</taxon>
        <taxon>Rhabditida</taxon>
        <taxon>Rhabditina</taxon>
        <taxon>Diplogasteromorpha</taxon>
        <taxon>Diplogasteroidea</taxon>
        <taxon>Neodiplogasteridae</taxon>
        <taxon>Pristionchus</taxon>
    </lineage>
</organism>
<keyword evidence="1" id="KW-0472">Membrane</keyword>
<dbReference type="Proteomes" id="UP001432027">
    <property type="component" value="Unassembled WGS sequence"/>
</dbReference>
<proteinExistence type="predicted"/>
<feature type="transmembrane region" description="Helical" evidence="1">
    <location>
        <begin position="50"/>
        <end position="76"/>
    </location>
</feature>
<dbReference type="PANTHER" id="PTHR45907:SF16">
    <property type="entry name" value="SERPENTINE RECEPTOR, CLASS J"/>
    <property type="match status" value="1"/>
</dbReference>